<accession>A0ABT8JSS8</accession>
<dbReference type="InterPro" id="IPR046556">
    <property type="entry name" value="DUF6710"/>
</dbReference>
<gene>
    <name evidence="1" type="ORF">P5G49_12135</name>
</gene>
<dbReference type="Pfam" id="PF20457">
    <property type="entry name" value="DUF6710"/>
    <property type="match status" value="1"/>
</dbReference>
<name>A0ABT8JSS8_9BACL</name>
<organism evidence="1 2">
    <name type="scientific">Sporosarcina highlanderae</name>
    <dbReference type="NCBI Taxonomy" id="3035916"/>
    <lineage>
        <taxon>Bacteria</taxon>
        <taxon>Bacillati</taxon>
        <taxon>Bacillota</taxon>
        <taxon>Bacilli</taxon>
        <taxon>Bacillales</taxon>
        <taxon>Caryophanaceae</taxon>
        <taxon>Sporosarcina</taxon>
    </lineage>
</organism>
<protein>
    <recommendedName>
        <fullName evidence="3">Fip</fullName>
    </recommendedName>
</protein>
<dbReference type="Proteomes" id="UP001175097">
    <property type="component" value="Unassembled WGS sequence"/>
</dbReference>
<comment type="caution">
    <text evidence="1">The sequence shown here is derived from an EMBL/GenBank/DDBJ whole genome shotgun (WGS) entry which is preliminary data.</text>
</comment>
<evidence type="ECO:0000313" key="1">
    <source>
        <dbReference type="EMBL" id="MDN4608216.1"/>
    </source>
</evidence>
<sequence>MIKFRKRLPKAIKQQPEIMYNPPTSMEVKNRFENIMRFSKSVLDVANEFEKSENDFKEKADHSLVDVVRLLGRQLQSQYLTNLIYGMDETLIPKLHPSEVLFESSARINLEGTIFSDIIKKVDNEKIISLNRDLILPWPWKESRLISCIANIGQGRRWGQWRQDDNNHYVDLWLPMGIAWVFGGNHSISTGIIQGKGEIVPRDIYDISDVYDYVYCDGVNYYRKDDGSIISPVKNAEFAAIFEIGRMMVENSISY</sequence>
<evidence type="ECO:0000313" key="2">
    <source>
        <dbReference type="Proteomes" id="UP001175097"/>
    </source>
</evidence>
<proteinExistence type="predicted"/>
<evidence type="ECO:0008006" key="3">
    <source>
        <dbReference type="Google" id="ProtNLM"/>
    </source>
</evidence>
<dbReference type="RefSeq" id="WP_301244148.1">
    <property type="nucleotide sequence ID" value="NZ_JAROCC010000009.1"/>
</dbReference>
<dbReference type="EMBL" id="JAROCC010000009">
    <property type="protein sequence ID" value="MDN4608216.1"/>
    <property type="molecule type" value="Genomic_DNA"/>
</dbReference>
<keyword evidence="2" id="KW-1185">Reference proteome</keyword>
<reference evidence="1" key="1">
    <citation type="submission" date="2023-03" db="EMBL/GenBank/DDBJ databases">
        <title>MT1 and MT2 Draft Genomes of Novel Species.</title>
        <authorList>
            <person name="Venkateswaran K."/>
        </authorList>
    </citation>
    <scope>NUCLEOTIDE SEQUENCE</scope>
    <source>
        <strain evidence="1">F6_3S_P_2</strain>
    </source>
</reference>